<name>A0ACB7XUK4_9ERIC</name>
<evidence type="ECO:0000313" key="2">
    <source>
        <dbReference type="Proteomes" id="UP000828048"/>
    </source>
</evidence>
<sequence length="1060" mass="120633">MVGFDKGVEFEVLAWVGYGEKNRSMASSDEEGEILPDYVTNYHLVDNKEEPISFSTLPLCWSENEIPDGLSTQIFLRGSADSGLQPIYKKVMAWKFELLYVLPEIYLLLKDKTWIKLQKPRKSFENTVEKILITVHFLHFLKRNPEATKNAVWNHLLKAFSSYEVEPSENDLLEHMPLLNEAAARDKELAKSEYLASLLLKMTEKRKGLCEHDNQAPKKVKFIIDAMDDDDDGDDDDDHDEDDGGVLFDPVCALCDNGGELLCCEGRCMRSFHATVDAGADTECESLGYTDAQVEAIQNFLCSNCQHHQHQCFACGMLGSSNSSSSVLEVFPCVSATCGHFYHPNCVAKLLYPGDETQAEEVQKKIADGESFTCPAHKCFRCKQGEDQMVYDLQFAMCRRCPKAYHRKCLPRDIAFEGKNFRQRAWDGLLPNRILIYCLNHEIIPKLGTPDRNHIVFPGIGEKKKQGRLIFPGIGGKKNQGRLKLLSLKEVEEVRKRRIKLLAQNRSTRFGTVKERTVLMMKKKVGYPSFSHGNLTKKLGQGFPRQDAESQVADVPVNSLKANKASVQAKLCTSSKADNSHLSVGKNHSGPSMRPYVVKPKKQDFPSGKSKTKNTVGAMPAMEKVSNTLPSVDTELEKRMMVLINTSNASFKMDEFTKGKKRLSSNECSSRYVVDKTITRGMVEGYVKAVRAALKKLEEGCILEDARAVCQPEVLRKIVTWKKKLRVYLAPFLHNVRYTSFGRHFTKVDKLKEIINRLHWYVQENDTIVDFCCGSNDFSWLLKEKLEQMGKRCSFKNYDLIQSKNDFNFEKRDWMSVQTKELPAGSQLIMGLNPPFGVQASRANQFIEKALTFKPKLLILIVPRETKRLDEKYPPYDLIWEDREILSGKSFYLPGSLDVHDQQLEQWNLETPPLYLWSRSDWTAEHKTIAQRHGHLPKEQEEALAKGENSGTAISNYLMEENHDCYNDFSNIMNECGDISRILDDIPQDYAYEVENKGGGAKDVVDDDHSCDIFSDELERMLDEGMPEVNQSNGELQMDDEMYMDMENLLKTVAQLEQSP</sequence>
<evidence type="ECO:0000313" key="1">
    <source>
        <dbReference type="EMBL" id="KAH7844160.1"/>
    </source>
</evidence>
<proteinExistence type="predicted"/>
<dbReference type="EMBL" id="CM037151">
    <property type="protein sequence ID" value="KAH7844160.1"/>
    <property type="molecule type" value="Genomic_DNA"/>
</dbReference>
<accession>A0ACB7XUK4</accession>
<protein>
    <submittedName>
        <fullName evidence="1">Uncharacterized protein</fullName>
    </submittedName>
</protein>
<gene>
    <name evidence="1" type="ORF">Vadar_024980</name>
</gene>
<comment type="caution">
    <text evidence="1">The sequence shown here is derived from an EMBL/GenBank/DDBJ whole genome shotgun (WGS) entry which is preliminary data.</text>
</comment>
<organism evidence="1 2">
    <name type="scientific">Vaccinium darrowii</name>
    <dbReference type="NCBI Taxonomy" id="229202"/>
    <lineage>
        <taxon>Eukaryota</taxon>
        <taxon>Viridiplantae</taxon>
        <taxon>Streptophyta</taxon>
        <taxon>Embryophyta</taxon>
        <taxon>Tracheophyta</taxon>
        <taxon>Spermatophyta</taxon>
        <taxon>Magnoliopsida</taxon>
        <taxon>eudicotyledons</taxon>
        <taxon>Gunneridae</taxon>
        <taxon>Pentapetalae</taxon>
        <taxon>asterids</taxon>
        <taxon>Ericales</taxon>
        <taxon>Ericaceae</taxon>
        <taxon>Vaccinioideae</taxon>
        <taxon>Vaccinieae</taxon>
        <taxon>Vaccinium</taxon>
    </lineage>
</organism>
<reference evidence="1 2" key="1">
    <citation type="journal article" date="2021" name="Hortic Res">
        <title>High-quality reference genome and annotation aids understanding of berry development for evergreen blueberry (Vaccinium darrowii).</title>
        <authorList>
            <person name="Yu J."/>
            <person name="Hulse-Kemp A.M."/>
            <person name="Babiker E."/>
            <person name="Staton M."/>
        </authorList>
    </citation>
    <scope>NUCLEOTIDE SEQUENCE [LARGE SCALE GENOMIC DNA]</scope>
    <source>
        <strain evidence="2">cv. NJ 8807/NJ 8810</strain>
        <tissue evidence="1">Young leaf</tissue>
    </source>
</reference>
<keyword evidence="2" id="KW-1185">Reference proteome</keyword>
<dbReference type="Proteomes" id="UP000828048">
    <property type="component" value="Chromosome 1"/>
</dbReference>